<dbReference type="EMBL" id="MLBF01000040">
    <property type="protein sequence ID" value="OLN28707.1"/>
    <property type="molecule type" value="Genomic_DNA"/>
</dbReference>
<sequence>MNNQIIYRNLRSKFWNLSKNLERIHIMPAFRESGAKKKSTHSPFSLKI</sequence>
<name>A0A1Q8QN04_9FIRM</name>
<reference evidence="1 2" key="1">
    <citation type="submission" date="2016-09" db="EMBL/GenBank/DDBJ databases">
        <title>Complete genome of Desulfosporosinus sp. OL.</title>
        <authorList>
            <person name="Mardanov A."/>
            <person name="Beletsky A."/>
            <person name="Panova A."/>
            <person name="Karnachuk O."/>
            <person name="Ravin N."/>
        </authorList>
    </citation>
    <scope>NUCLEOTIDE SEQUENCE [LARGE SCALE GENOMIC DNA]</scope>
    <source>
        <strain evidence="1 2">OL</strain>
    </source>
</reference>
<gene>
    <name evidence="1" type="ORF">DSOL_3942</name>
</gene>
<evidence type="ECO:0000313" key="2">
    <source>
        <dbReference type="Proteomes" id="UP000186102"/>
    </source>
</evidence>
<dbReference type="Proteomes" id="UP000186102">
    <property type="component" value="Unassembled WGS sequence"/>
</dbReference>
<organism evidence="1 2">
    <name type="scientific">Desulfosporosinus metallidurans</name>
    <dbReference type="NCBI Taxonomy" id="1888891"/>
    <lineage>
        <taxon>Bacteria</taxon>
        <taxon>Bacillati</taxon>
        <taxon>Bacillota</taxon>
        <taxon>Clostridia</taxon>
        <taxon>Eubacteriales</taxon>
        <taxon>Desulfitobacteriaceae</taxon>
        <taxon>Desulfosporosinus</taxon>
    </lineage>
</organism>
<dbReference type="AlphaFoldDB" id="A0A1Q8QN04"/>
<comment type="caution">
    <text evidence="1">The sequence shown here is derived from an EMBL/GenBank/DDBJ whole genome shotgun (WGS) entry which is preliminary data.</text>
</comment>
<evidence type="ECO:0000313" key="1">
    <source>
        <dbReference type="EMBL" id="OLN28707.1"/>
    </source>
</evidence>
<accession>A0A1Q8QN04</accession>
<keyword evidence="2" id="KW-1185">Reference proteome</keyword>
<protein>
    <submittedName>
        <fullName evidence="1">Uncharacterized protein</fullName>
    </submittedName>
</protein>
<proteinExistence type="predicted"/>